<feature type="transmembrane region" description="Helical" evidence="6">
    <location>
        <begin position="112"/>
        <end position="137"/>
    </location>
</feature>
<evidence type="ECO:0000256" key="2">
    <source>
        <dbReference type="ARBA" id="ARBA00022475"/>
    </source>
</evidence>
<evidence type="ECO:0000256" key="5">
    <source>
        <dbReference type="ARBA" id="ARBA00023136"/>
    </source>
</evidence>
<keyword evidence="4 6" id="KW-1133">Transmembrane helix</keyword>
<keyword evidence="5 6" id="KW-0472">Membrane</keyword>
<keyword evidence="3 6" id="KW-0812">Transmembrane</keyword>
<evidence type="ECO:0000256" key="1">
    <source>
        <dbReference type="ARBA" id="ARBA00004651"/>
    </source>
</evidence>
<dbReference type="EMBL" id="VZRA01000001">
    <property type="protein sequence ID" value="KAB0671258.1"/>
    <property type="molecule type" value="Genomic_DNA"/>
</dbReference>
<evidence type="ECO:0000256" key="4">
    <source>
        <dbReference type="ARBA" id="ARBA00022989"/>
    </source>
</evidence>
<evidence type="ECO:0000256" key="3">
    <source>
        <dbReference type="ARBA" id="ARBA00022692"/>
    </source>
</evidence>
<dbReference type="InterPro" id="IPR001123">
    <property type="entry name" value="LeuE-type"/>
</dbReference>
<dbReference type="PANTHER" id="PTHR30086:SF20">
    <property type="entry name" value="ARGININE EXPORTER PROTEIN ARGO-RELATED"/>
    <property type="match status" value="1"/>
</dbReference>
<accession>A0ABQ6TQH1</accession>
<evidence type="ECO:0000313" key="8">
    <source>
        <dbReference type="Proteomes" id="UP000798046"/>
    </source>
</evidence>
<dbReference type="Pfam" id="PF01810">
    <property type="entry name" value="LysE"/>
    <property type="match status" value="1"/>
</dbReference>
<feature type="transmembrane region" description="Helical" evidence="6">
    <location>
        <begin position="149"/>
        <end position="174"/>
    </location>
</feature>
<sequence length="209" mass="22203">MIEANMLLLFFTTSLLLSLSPGPDNLFVLAQAAQQGVKAGFLVTLGLCGGLVVHTTAVTFGLAAVFAASATAFALLKFAGAGYLLFLAWQAFRANAQTGPANRVDRLSPGKLFRRGIIMNVTNPKVSIFFLAFLPQFVDPRRGPLAMQFLLLGCLFIVATILVFGTVSLLAGALGDKLRQSARAQLLLNRVAGTIFAGLAIKLATARRF</sequence>
<comment type="subcellular location">
    <subcellularLocation>
        <location evidence="1">Cell membrane</location>
        <topology evidence="1">Multi-pass membrane protein</topology>
    </subcellularLocation>
</comment>
<protein>
    <submittedName>
        <fullName evidence="7">LysE family translocator</fullName>
    </submittedName>
</protein>
<keyword evidence="8" id="KW-1185">Reference proteome</keyword>
<name>A0ABQ6TQH1_9BACT</name>
<gene>
    <name evidence="7" type="ORF">F6V30_01330</name>
</gene>
<organism evidence="7 8">
    <name type="scientific">Oryzomonas sagensis</name>
    <dbReference type="NCBI Taxonomy" id="2603857"/>
    <lineage>
        <taxon>Bacteria</taxon>
        <taxon>Pseudomonadati</taxon>
        <taxon>Thermodesulfobacteriota</taxon>
        <taxon>Desulfuromonadia</taxon>
        <taxon>Geobacterales</taxon>
        <taxon>Geobacteraceae</taxon>
        <taxon>Oryzomonas</taxon>
    </lineage>
</organism>
<evidence type="ECO:0000313" key="7">
    <source>
        <dbReference type="EMBL" id="KAB0671258.1"/>
    </source>
</evidence>
<reference evidence="7 8" key="1">
    <citation type="journal article" date="2020" name="Microorganisms">
        <title>Description of Three Novel Members in the Family Geobacteraceae, Oryzomonas japonicum gen. nov., sp. nov., Oryzomonas sagensis sp. nov., and Oryzomonas ruber sp. nov.</title>
        <authorList>
            <person name="Xu Z."/>
            <person name="Masuda Y."/>
            <person name="Hayakawa C."/>
            <person name="Ushijima N."/>
            <person name="Kawano K."/>
            <person name="Shiratori Y."/>
            <person name="Senoo K."/>
            <person name="Itoh H."/>
        </authorList>
    </citation>
    <scope>NUCLEOTIDE SEQUENCE [LARGE SCALE GENOMIC DNA]</scope>
    <source>
        <strain evidence="7 8">Red100</strain>
    </source>
</reference>
<dbReference type="PIRSF" id="PIRSF006324">
    <property type="entry name" value="LeuE"/>
    <property type="match status" value="1"/>
</dbReference>
<dbReference type="PANTHER" id="PTHR30086">
    <property type="entry name" value="ARGININE EXPORTER PROTEIN ARGO"/>
    <property type="match status" value="1"/>
</dbReference>
<feature type="transmembrane region" description="Helical" evidence="6">
    <location>
        <begin position="42"/>
        <end position="67"/>
    </location>
</feature>
<dbReference type="Proteomes" id="UP000798046">
    <property type="component" value="Unassembled WGS sequence"/>
</dbReference>
<proteinExistence type="predicted"/>
<evidence type="ECO:0000256" key="6">
    <source>
        <dbReference type="SAM" id="Phobius"/>
    </source>
</evidence>
<keyword evidence="2" id="KW-1003">Cell membrane</keyword>
<dbReference type="RefSeq" id="WP_151154727.1">
    <property type="nucleotide sequence ID" value="NZ_VZRA01000001.1"/>
</dbReference>
<feature type="transmembrane region" description="Helical" evidence="6">
    <location>
        <begin position="74"/>
        <end position="92"/>
    </location>
</feature>
<comment type="caution">
    <text evidence="7">The sequence shown here is derived from an EMBL/GenBank/DDBJ whole genome shotgun (WGS) entry which is preliminary data.</text>
</comment>